<dbReference type="NCBIfam" id="TIGR04063">
    <property type="entry name" value="stp3"/>
    <property type="match status" value="1"/>
</dbReference>
<evidence type="ECO:0000259" key="1">
    <source>
        <dbReference type="Pfam" id="PF13579"/>
    </source>
</evidence>
<protein>
    <submittedName>
        <fullName evidence="2">Glycosyltransferase, exosortase A system-associated</fullName>
    </submittedName>
</protein>
<organism evidence="2 3">
    <name type="scientific">Pseudomaricurvus hydrocarbonicus</name>
    <dbReference type="NCBI Taxonomy" id="1470433"/>
    <lineage>
        <taxon>Bacteria</taxon>
        <taxon>Pseudomonadati</taxon>
        <taxon>Pseudomonadota</taxon>
        <taxon>Gammaproteobacteria</taxon>
        <taxon>Cellvibrionales</taxon>
        <taxon>Cellvibrionaceae</taxon>
        <taxon>Pseudomaricurvus</taxon>
    </lineage>
</organism>
<keyword evidence="3" id="KW-1185">Reference proteome</keyword>
<evidence type="ECO:0000313" key="3">
    <source>
        <dbReference type="Proteomes" id="UP000787472"/>
    </source>
</evidence>
<name>A0A9E5JTQ4_9GAMM</name>
<dbReference type="InterPro" id="IPR028098">
    <property type="entry name" value="Glyco_trans_4-like_N"/>
</dbReference>
<proteinExistence type="predicted"/>
<dbReference type="GO" id="GO:0016758">
    <property type="term" value="F:hexosyltransferase activity"/>
    <property type="evidence" value="ECO:0007669"/>
    <property type="project" value="TreeGrafter"/>
</dbReference>
<sequence length="404" mass="45827">MKILHVLDHSIPLHSGYTFRTLSILRQQRSLGWHTEHLTSAKQGMTGAQGNAIEHVDGFNFYRTPSIGNWWKSLPAAEPLSIIKGLTARLHEVVDEVQPDILHAHSPALNGIAALRVGKARKIPVIYECRAFWEDAAVNHGTCSDRSLRYHLTRAMESYVFRKVDGITTICEGLRQDIIARGERPDKITVIPNAVDIEHFQTQGEKSCELLKQLNLTDQTIMGFFGSFYDYEGLLLLLDAMPDIIRRDANIRLLLVGGGPQEELIRSRIQRENLSQYVIMTGRVPHDIIQEYYQLADIMVYPRLPMRLTDLVTPLKPLEAMAQNKIVVASDVGGHKELIRDGENGFLFPAGDPHALADKVLSVLQERHTWPKLQSQGRNYVENDRNWERSVSFYKDAYGRACEI</sequence>
<dbReference type="Proteomes" id="UP000787472">
    <property type="component" value="Unassembled WGS sequence"/>
</dbReference>
<gene>
    <name evidence="2" type="ORF">G8770_03915</name>
</gene>
<accession>A0A9E5JTQ4</accession>
<dbReference type="SUPFAM" id="SSF53756">
    <property type="entry name" value="UDP-Glycosyltransferase/glycogen phosphorylase"/>
    <property type="match status" value="1"/>
</dbReference>
<dbReference type="AlphaFoldDB" id="A0A9E5JTQ4"/>
<dbReference type="Gene3D" id="3.40.50.2000">
    <property type="entry name" value="Glycogen Phosphorylase B"/>
    <property type="match status" value="2"/>
</dbReference>
<dbReference type="EMBL" id="JAAONZ010000002">
    <property type="protein sequence ID" value="NHO64690.1"/>
    <property type="molecule type" value="Genomic_DNA"/>
</dbReference>
<dbReference type="Pfam" id="PF13579">
    <property type="entry name" value="Glyco_trans_4_4"/>
    <property type="match status" value="1"/>
</dbReference>
<feature type="domain" description="Glycosyltransferase subfamily 4-like N-terminal" evidence="1">
    <location>
        <begin position="16"/>
        <end position="193"/>
    </location>
</feature>
<dbReference type="InterPro" id="IPR024004">
    <property type="entry name" value="PEP-CTERM/XrtA_GlycosylTrfase"/>
</dbReference>
<evidence type="ECO:0000313" key="2">
    <source>
        <dbReference type="EMBL" id="NHO64690.1"/>
    </source>
</evidence>
<dbReference type="Pfam" id="PF13692">
    <property type="entry name" value="Glyco_trans_1_4"/>
    <property type="match status" value="1"/>
</dbReference>
<dbReference type="RefSeq" id="WP_167181955.1">
    <property type="nucleotide sequence ID" value="NZ_JAAONZ010000002.1"/>
</dbReference>
<dbReference type="CDD" id="cd03794">
    <property type="entry name" value="GT4_WbuB-like"/>
    <property type="match status" value="1"/>
</dbReference>
<dbReference type="PANTHER" id="PTHR45947:SF3">
    <property type="entry name" value="SULFOQUINOVOSYL TRANSFERASE SQD2"/>
    <property type="match status" value="1"/>
</dbReference>
<reference evidence="2" key="1">
    <citation type="submission" date="2020-03" db="EMBL/GenBank/DDBJ databases">
        <authorList>
            <person name="Guo F."/>
        </authorList>
    </citation>
    <scope>NUCLEOTIDE SEQUENCE</scope>
    <source>
        <strain evidence="2">JCM 30134</strain>
    </source>
</reference>
<comment type="caution">
    <text evidence="2">The sequence shown here is derived from an EMBL/GenBank/DDBJ whole genome shotgun (WGS) entry which is preliminary data.</text>
</comment>
<dbReference type="InterPro" id="IPR050194">
    <property type="entry name" value="Glycosyltransferase_grp1"/>
</dbReference>
<dbReference type="PANTHER" id="PTHR45947">
    <property type="entry name" value="SULFOQUINOVOSYL TRANSFERASE SQD2"/>
    <property type="match status" value="1"/>
</dbReference>